<keyword evidence="3" id="KW-1185">Reference proteome</keyword>
<accession>A0A5C6XB57</accession>
<sequence length="98" mass="12251">MLRRRSPPSPHLRKTLRRHPLRTRPRQKTRRFRRLRRLRRPHHLPRTPRHPLSSLHRPERPLPRRSFLTTRRSPWMPPQRVPPQPERPPEQRPEPRSR</sequence>
<protein>
    <submittedName>
        <fullName evidence="2">Uncharacterized protein</fullName>
    </submittedName>
</protein>
<feature type="compositionally biased region" description="Pro residues" evidence="1">
    <location>
        <begin position="75"/>
        <end position="86"/>
    </location>
</feature>
<feature type="compositionally biased region" description="Basic residues" evidence="1">
    <location>
        <begin position="1"/>
        <end position="49"/>
    </location>
</feature>
<dbReference type="Proteomes" id="UP000321412">
    <property type="component" value="Unassembled WGS sequence"/>
</dbReference>
<feature type="region of interest" description="Disordered" evidence="1">
    <location>
        <begin position="1"/>
        <end position="98"/>
    </location>
</feature>
<feature type="compositionally biased region" description="Basic and acidic residues" evidence="1">
    <location>
        <begin position="87"/>
        <end position="98"/>
    </location>
</feature>
<reference evidence="2 3" key="1">
    <citation type="submission" date="2019-08" db="EMBL/GenBank/DDBJ databases">
        <title>Bradymonadales sp. TMQ4.</title>
        <authorList>
            <person name="Liang Q."/>
        </authorList>
    </citation>
    <scope>NUCLEOTIDE SEQUENCE [LARGE SCALE GENOMIC DNA]</scope>
    <source>
        <strain evidence="2 3">TMQ4</strain>
    </source>
</reference>
<evidence type="ECO:0000313" key="2">
    <source>
        <dbReference type="EMBL" id="TXD35310.1"/>
    </source>
</evidence>
<evidence type="ECO:0000313" key="3">
    <source>
        <dbReference type="Proteomes" id="UP000321412"/>
    </source>
</evidence>
<comment type="caution">
    <text evidence="2">The sequence shown here is derived from an EMBL/GenBank/DDBJ whole genome shotgun (WGS) entry which is preliminary data.</text>
</comment>
<evidence type="ECO:0000256" key="1">
    <source>
        <dbReference type="SAM" id="MobiDB-lite"/>
    </source>
</evidence>
<dbReference type="AlphaFoldDB" id="A0A5C6XB57"/>
<proteinExistence type="predicted"/>
<organism evidence="2 3">
    <name type="scientific">Lujinxingia vulgaris</name>
    <dbReference type="NCBI Taxonomy" id="2600176"/>
    <lineage>
        <taxon>Bacteria</taxon>
        <taxon>Deltaproteobacteria</taxon>
        <taxon>Bradymonadales</taxon>
        <taxon>Lujinxingiaceae</taxon>
        <taxon>Lujinxingia</taxon>
    </lineage>
</organism>
<dbReference type="EMBL" id="VOSM01000009">
    <property type="protein sequence ID" value="TXD35310.1"/>
    <property type="molecule type" value="Genomic_DNA"/>
</dbReference>
<name>A0A5C6XB57_9DELT</name>
<gene>
    <name evidence="2" type="ORF">FRC98_15970</name>
</gene>